<accession>A0ABX2H6V9</accession>
<organism evidence="2 3">
    <name type="scientific">Blautia faecis</name>
    <dbReference type="NCBI Taxonomy" id="871665"/>
    <lineage>
        <taxon>Bacteria</taxon>
        <taxon>Bacillati</taxon>
        <taxon>Bacillota</taxon>
        <taxon>Clostridia</taxon>
        <taxon>Lachnospirales</taxon>
        <taxon>Lachnospiraceae</taxon>
        <taxon>Blautia</taxon>
    </lineage>
</organism>
<evidence type="ECO:0008006" key="4">
    <source>
        <dbReference type="Google" id="ProtNLM"/>
    </source>
</evidence>
<protein>
    <recommendedName>
        <fullName evidence="4">SH3 domain-containing protein</fullName>
    </recommendedName>
</protein>
<evidence type="ECO:0000313" key="3">
    <source>
        <dbReference type="Proteomes" id="UP001644719"/>
    </source>
</evidence>
<dbReference type="EMBL" id="JAAITS010000014">
    <property type="protein sequence ID" value="NSG85119.1"/>
    <property type="molecule type" value="Genomic_DNA"/>
</dbReference>
<dbReference type="Proteomes" id="UP001644719">
    <property type="component" value="Unassembled WGS sequence"/>
</dbReference>
<sequence length="323" mass="36093">MTKMKKICIPVLAAAALAFSVPGTTQEAEASCNTYRVNVATGYLALRTDTSYNSGNEIGELYSGDLVEVMDYTGATGYWYVYSPKYDDFGYVNNDYLDSVTSSVSSYDTMWTVSVSTGYLALRNAPEYDASNEIGELYSGDTVWVSDSSNSQYWYVYSPKLDGYGYVNQEYLYREEGLDTDSSYFGEVRTVSVAKGYLALRNMKAYDASNEIGELYSGDTVQLLDTSDSQYWYVYSPKYDTNGFVNKDYLVGGNAYATLYVKVPTGYLALRSAMGYDAANEIGELNTGDTVVVIDSSSDKYWYVYSPRLMKYGYADCNYIFCN</sequence>
<name>A0ABX2H6V9_9FIRM</name>
<keyword evidence="3" id="KW-1185">Reference proteome</keyword>
<dbReference type="Gene3D" id="2.30.30.40">
    <property type="entry name" value="SH3 Domains"/>
    <property type="match status" value="1"/>
</dbReference>
<comment type="caution">
    <text evidence="2">The sequence shown here is derived from an EMBL/GenBank/DDBJ whole genome shotgun (WGS) entry which is preliminary data.</text>
</comment>
<proteinExistence type="predicted"/>
<feature type="chain" id="PRO_5047033372" description="SH3 domain-containing protein" evidence="1">
    <location>
        <begin position="28"/>
        <end position="323"/>
    </location>
</feature>
<evidence type="ECO:0000256" key="1">
    <source>
        <dbReference type="SAM" id="SignalP"/>
    </source>
</evidence>
<dbReference type="RefSeq" id="WP_173769590.1">
    <property type="nucleotide sequence ID" value="NZ_JAAITS010000014.1"/>
</dbReference>
<reference evidence="2 3" key="1">
    <citation type="journal article" date="2020" name="Cell Host Microbe">
        <title>Functional and Genomic Variation between Human-Derived Isolates of Lachnospiraceae Reveals Inter- and Intra-Species Diversity.</title>
        <authorList>
            <person name="Sorbara M.T."/>
            <person name="Littmann E.R."/>
            <person name="Fontana E."/>
            <person name="Moody T.U."/>
            <person name="Kohout C.E."/>
            <person name="Gjonbalaj M."/>
            <person name="Eaton V."/>
            <person name="Seok R."/>
            <person name="Leiner I.M."/>
            <person name="Pamer E.G."/>
        </authorList>
    </citation>
    <scope>NUCLEOTIDE SEQUENCE [LARGE SCALE GENOMIC DNA]</scope>
    <source>
        <strain evidence="2 3">MSK.17.74</strain>
    </source>
</reference>
<keyword evidence="1" id="KW-0732">Signal</keyword>
<gene>
    <name evidence="2" type="ORF">G5B17_06660</name>
</gene>
<feature type="signal peptide" evidence="1">
    <location>
        <begin position="1"/>
        <end position="27"/>
    </location>
</feature>
<evidence type="ECO:0000313" key="2">
    <source>
        <dbReference type="EMBL" id="NSG85119.1"/>
    </source>
</evidence>